<organism evidence="1 2">
    <name type="scientific">Eretmocerus hayati</name>
    <dbReference type="NCBI Taxonomy" id="131215"/>
    <lineage>
        <taxon>Eukaryota</taxon>
        <taxon>Metazoa</taxon>
        <taxon>Ecdysozoa</taxon>
        <taxon>Arthropoda</taxon>
        <taxon>Hexapoda</taxon>
        <taxon>Insecta</taxon>
        <taxon>Pterygota</taxon>
        <taxon>Neoptera</taxon>
        <taxon>Endopterygota</taxon>
        <taxon>Hymenoptera</taxon>
        <taxon>Apocrita</taxon>
        <taxon>Proctotrupomorpha</taxon>
        <taxon>Chalcidoidea</taxon>
        <taxon>Aphelinidae</taxon>
        <taxon>Aphelininae</taxon>
        <taxon>Eretmocerus</taxon>
    </lineage>
</organism>
<reference evidence="1" key="1">
    <citation type="submission" date="2023-04" db="EMBL/GenBank/DDBJ databases">
        <title>A chromosome-level genome assembly of the parasitoid wasp Eretmocerus hayati.</title>
        <authorList>
            <person name="Zhong Y."/>
            <person name="Liu S."/>
            <person name="Liu Y."/>
        </authorList>
    </citation>
    <scope>NUCLEOTIDE SEQUENCE</scope>
    <source>
        <strain evidence="1">ZJU_SS_LIU_2023</strain>
    </source>
</reference>
<protein>
    <submittedName>
        <fullName evidence="1">Uncharacterized protein</fullName>
    </submittedName>
</protein>
<evidence type="ECO:0000313" key="2">
    <source>
        <dbReference type="Proteomes" id="UP001239111"/>
    </source>
</evidence>
<proteinExistence type="predicted"/>
<evidence type="ECO:0000313" key="1">
    <source>
        <dbReference type="EMBL" id="KAJ8673285.1"/>
    </source>
</evidence>
<dbReference type="EMBL" id="CM056743">
    <property type="protein sequence ID" value="KAJ8673285.1"/>
    <property type="molecule type" value="Genomic_DNA"/>
</dbReference>
<comment type="caution">
    <text evidence="1">The sequence shown here is derived from an EMBL/GenBank/DDBJ whole genome shotgun (WGS) entry which is preliminary data.</text>
</comment>
<feature type="non-terminal residue" evidence="1">
    <location>
        <position position="1"/>
    </location>
</feature>
<dbReference type="Proteomes" id="UP001239111">
    <property type="component" value="Chromosome 3"/>
</dbReference>
<gene>
    <name evidence="1" type="ORF">QAD02_004547</name>
</gene>
<name>A0ACC2NPU6_9HYME</name>
<sequence>LPGLQQIHEMSNRKVLPRVLLWINLIVSIQADSSDPFEGSLEDLLGSLREVLCPPNSCCHEECLDIAFSISTKMDEKVDPCNDFYGFACDKFLHEAPLPRNGIKLEGSTDITIVQLKSILEDEIHSNDLRAFKNIKNYYKICTNETLVEEQGLEPLHNILREFGGWPVLYADKSIGSNASWMDSVYKSRKLGYPLSSFITLRIVIDPKNSTHRVLQLNGASLVLSKEHLSKGEDDTIVKEYLSFMIDIAEMLGAPKERARIEMQESLRFGISLANISLGEEMGHNATELFKMTTVRELIREFPSIPWLDYINKLLAPNVIVAEDESVMVPVSPYIAGLEKLLKETSNRTLANYAIWRVVKKSIGYLNRRIRERQEAYLSIFYGTDKVSKWYKCLLSVDWMDKDTKEAALGKARSMSQFIGYPDDLVQDLKIEEYYQNFSVDPKTSFLHASLSISRTFQDKNFGKLREPVDSNEWIYEINPINIFAAYVPKVNSIVLTASYFQGEYFKPDIPNYVSYGTIGMVVGHEIMHAFDDLGKITELGTNNNTRAEFDKRVQCLINQANNYTFTEGSMKVNGTKTRRDIVADNEGFRVAYRAYKLWEKIHGEEQKIYTLEKWNSQQMFWISGASVWCTAYEPGHPQSPDDVHPPEEFRINGVLSNIPEFSKDFNCPVGSKMNPRNKCNIWGDLIDAPDEISQITTNTSIASMQTSIDNAERADSAPENTTKTST</sequence>
<keyword evidence="2" id="KW-1185">Reference proteome</keyword>
<accession>A0ACC2NPU6</accession>